<evidence type="ECO:0000313" key="3">
    <source>
        <dbReference type="Proteomes" id="UP000001024"/>
    </source>
</evidence>
<dbReference type="InParanoid" id="Q9HJE4"/>
<dbReference type="EnsemblBacteria" id="CAC12154">
    <property type="protein sequence ID" value="CAC12154"/>
    <property type="gene ID" value="CAC12154"/>
</dbReference>
<keyword evidence="3" id="KW-1185">Reference proteome</keyword>
<protein>
    <submittedName>
        <fullName evidence="2">Hypothetical membrane protein</fullName>
    </submittedName>
</protein>
<name>Q9HJE4_THEAC</name>
<dbReference type="HOGENOM" id="CLU_1451474_0_0_2"/>
<dbReference type="STRING" id="273075.gene:9572245"/>
<dbReference type="AlphaFoldDB" id="Q9HJE4"/>
<keyword evidence="1" id="KW-0472">Membrane</keyword>
<evidence type="ECO:0000313" key="2">
    <source>
        <dbReference type="EMBL" id="CAC12154.1"/>
    </source>
</evidence>
<sequence length="186" mass="21068">MLFSSLWYYSSSQNSPARVETTTYLDFYNSTFSKNIPLSLPVTEQIVSYGSGGAISYYDGIKINGTITNAWDEYVIYVNSSSSSTMLVLNNLSYGSYGNLRLSLRPGFYNITAMFRINIPLENGKNPSGIQYEIWRNISGNFITILIKPDSTIYIYPLAASFFAAAILMGLSILEIRRFNRNFKRR</sequence>
<feature type="transmembrane region" description="Helical" evidence="1">
    <location>
        <begin position="154"/>
        <end position="176"/>
    </location>
</feature>
<evidence type="ECO:0000256" key="1">
    <source>
        <dbReference type="SAM" id="Phobius"/>
    </source>
</evidence>
<dbReference type="Proteomes" id="UP000001024">
    <property type="component" value="Chromosome"/>
</dbReference>
<dbReference type="EMBL" id="AL445066">
    <property type="protein sequence ID" value="CAC12154.1"/>
    <property type="molecule type" value="Genomic_DNA"/>
</dbReference>
<keyword evidence="1" id="KW-0812">Transmembrane</keyword>
<proteinExistence type="predicted"/>
<organism evidence="2 3">
    <name type="scientific">Thermoplasma acidophilum (strain ATCC 25905 / DSM 1728 / JCM 9062 / NBRC 15155 / AMRC-C165)</name>
    <dbReference type="NCBI Taxonomy" id="273075"/>
    <lineage>
        <taxon>Archaea</taxon>
        <taxon>Methanobacteriati</taxon>
        <taxon>Thermoplasmatota</taxon>
        <taxon>Thermoplasmata</taxon>
        <taxon>Thermoplasmatales</taxon>
        <taxon>Thermoplasmataceae</taxon>
        <taxon>Thermoplasma</taxon>
    </lineage>
</organism>
<dbReference type="PaxDb" id="273075-Ta1025"/>
<keyword evidence="1" id="KW-1133">Transmembrane helix</keyword>
<accession>Q9HJE4</accession>
<reference evidence="2 3" key="1">
    <citation type="journal article" date="2000" name="Nature">
        <title>The genome sequence of the thermoacidophilic scavenger Thermoplasma acidophilum.</title>
        <authorList>
            <person name="Ruepp A."/>
            <person name="Graml W."/>
            <person name="Santos-Martinez M.L."/>
            <person name="Koretke K.K."/>
            <person name="Volker C."/>
            <person name="Mewes H.W."/>
            <person name="Frishman D."/>
            <person name="Stocker S."/>
            <person name="Lupas A.N."/>
            <person name="Baumeister W."/>
        </authorList>
    </citation>
    <scope>NUCLEOTIDE SEQUENCE [LARGE SCALE GENOMIC DNA]</scope>
    <source>
        <strain evidence="3">ATCC 25905 / DSM 1728 / JCM 9062 / NBRC 15155 / AMRC-C165</strain>
    </source>
</reference>
<gene>
    <name evidence="2" type="ordered locus">Ta1025</name>
</gene>
<dbReference type="KEGG" id="tac:Ta1025"/>